<organism evidence="2 3">
    <name type="scientific">candidate division WWE3 bacterium GW2011_GWE1_41_27</name>
    <dbReference type="NCBI Taxonomy" id="1619131"/>
    <lineage>
        <taxon>Bacteria</taxon>
        <taxon>Katanobacteria</taxon>
    </lineage>
</organism>
<dbReference type="AlphaFoldDB" id="A0A0G0Y7B3"/>
<dbReference type="Pfam" id="PF12961">
    <property type="entry name" value="DUF3850"/>
    <property type="match status" value="1"/>
</dbReference>
<feature type="domain" description="DUF3850" evidence="1">
    <location>
        <begin position="6"/>
        <end position="67"/>
    </location>
</feature>
<evidence type="ECO:0000313" key="2">
    <source>
        <dbReference type="EMBL" id="KKS05356.1"/>
    </source>
</evidence>
<reference evidence="2 3" key="1">
    <citation type="journal article" date="2015" name="Nature">
        <title>rRNA introns, odd ribosomes, and small enigmatic genomes across a large radiation of phyla.</title>
        <authorList>
            <person name="Brown C.T."/>
            <person name="Hug L.A."/>
            <person name="Thomas B.C."/>
            <person name="Sharon I."/>
            <person name="Castelle C.J."/>
            <person name="Singh A."/>
            <person name="Wilkins M.J."/>
            <person name="Williams K.H."/>
            <person name="Banfield J.F."/>
        </authorList>
    </citation>
    <scope>NUCLEOTIDE SEQUENCE [LARGE SCALE GENOMIC DNA]</scope>
</reference>
<name>A0A0G0Y7B3_UNCKA</name>
<dbReference type="Proteomes" id="UP000034544">
    <property type="component" value="Unassembled WGS sequence"/>
</dbReference>
<evidence type="ECO:0000259" key="1">
    <source>
        <dbReference type="Pfam" id="PF12961"/>
    </source>
</evidence>
<gene>
    <name evidence="2" type="ORF">UU59_C0048G0007</name>
</gene>
<dbReference type="EMBL" id="LCBF01000048">
    <property type="protein sequence ID" value="KKS05356.1"/>
    <property type="molecule type" value="Genomic_DNA"/>
</dbReference>
<protein>
    <recommendedName>
        <fullName evidence="1">DUF3850 domain-containing protein</fullName>
    </recommendedName>
</protein>
<comment type="caution">
    <text evidence="2">The sequence shown here is derived from an EMBL/GenBank/DDBJ whole genome shotgun (WGS) entry which is preliminary data.</text>
</comment>
<sequence>MNIEKKVWPKYFQAILDGKKNYELRLADWECNVEDTLLLKEWNPEIKGYTGREVSKKIKYVAKFKIDDLFWPKEDIEKHGLQIISLE</sequence>
<dbReference type="InterPro" id="IPR015947">
    <property type="entry name" value="PUA-like_sf"/>
</dbReference>
<accession>A0A0G0Y7B3</accession>
<dbReference type="InterPro" id="IPR039440">
    <property type="entry name" value="DUF3850"/>
</dbReference>
<dbReference type="Gene3D" id="2.30.130.30">
    <property type="entry name" value="Hypothetical protein"/>
    <property type="match status" value="1"/>
</dbReference>
<evidence type="ECO:0000313" key="3">
    <source>
        <dbReference type="Proteomes" id="UP000034544"/>
    </source>
</evidence>
<dbReference type="SUPFAM" id="SSF88697">
    <property type="entry name" value="PUA domain-like"/>
    <property type="match status" value="1"/>
</dbReference>
<proteinExistence type="predicted"/>